<dbReference type="InterPro" id="IPR050300">
    <property type="entry name" value="GDXG_lipolytic_enzyme"/>
</dbReference>
<dbReference type="GO" id="GO:0016787">
    <property type="term" value="F:hydrolase activity"/>
    <property type="evidence" value="ECO:0007669"/>
    <property type="project" value="UniProtKB-KW"/>
</dbReference>
<evidence type="ECO:0000313" key="4">
    <source>
        <dbReference type="EMBL" id="SNR31035.1"/>
    </source>
</evidence>
<protein>
    <submittedName>
        <fullName evidence="4">Acetyl esterase/lipase</fullName>
    </submittedName>
</protein>
<dbReference type="Pfam" id="PF20434">
    <property type="entry name" value="BD-FAE"/>
    <property type="match status" value="1"/>
</dbReference>
<feature type="signal peptide" evidence="2">
    <location>
        <begin position="1"/>
        <end position="23"/>
    </location>
</feature>
<organism evidence="4 5">
    <name type="scientific">Lutibacter flavus</name>
    <dbReference type="NCBI Taxonomy" id="691689"/>
    <lineage>
        <taxon>Bacteria</taxon>
        <taxon>Pseudomonadati</taxon>
        <taxon>Bacteroidota</taxon>
        <taxon>Flavobacteriia</taxon>
        <taxon>Flavobacteriales</taxon>
        <taxon>Flavobacteriaceae</taxon>
        <taxon>Lutibacter</taxon>
    </lineage>
</organism>
<accession>A0A238V9G2</accession>
<feature type="domain" description="BD-FAE-like" evidence="3">
    <location>
        <begin position="66"/>
        <end position="262"/>
    </location>
</feature>
<evidence type="ECO:0000256" key="2">
    <source>
        <dbReference type="SAM" id="SignalP"/>
    </source>
</evidence>
<dbReference type="PANTHER" id="PTHR48081:SF6">
    <property type="entry name" value="PEPTIDASE S9 PROLYL OLIGOPEPTIDASE CATALYTIC DOMAIN-CONTAINING PROTEIN"/>
    <property type="match status" value="1"/>
</dbReference>
<dbReference type="PANTHER" id="PTHR48081">
    <property type="entry name" value="AB HYDROLASE SUPERFAMILY PROTEIN C4A8.06C"/>
    <property type="match status" value="1"/>
</dbReference>
<feature type="chain" id="PRO_5012782709" evidence="2">
    <location>
        <begin position="24"/>
        <end position="310"/>
    </location>
</feature>
<evidence type="ECO:0000256" key="1">
    <source>
        <dbReference type="ARBA" id="ARBA00022801"/>
    </source>
</evidence>
<sequence>MKSLKKYLWISAVVISSNFSLLAQSEIINLWSNTIPGAIINKDYQEIEVIKDGELSGTSKVVQPTLSIFLPNKEISNGTSVVICPGGGYGHLAINKEGFKVAKWFNSLGVTAFVLKYRMPSDIIMKDKTVGPLQDVQEAMRFVRRKAKKWNIDANKIGIMGFSAGGHLAATLSTHYNDVVYEVKDTTSAKPNFSILIYPVISMMDGVTHNGSKTNLLGESPSESLIIKYSNEKQVNSETPKTFLIHATDDGSVPVENSINYYLALKENKVSAEIHIYQNGGHGFGLGVKSTSQYWPTDCENWLKINNLME</sequence>
<dbReference type="InterPro" id="IPR029058">
    <property type="entry name" value="AB_hydrolase_fold"/>
</dbReference>
<keyword evidence="1" id="KW-0378">Hydrolase</keyword>
<gene>
    <name evidence="4" type="ORF">SAMN04488111_0150</name>
</gene>
<dbReference type="AlphaFoldDB" id="A0A238V9G2"/>
<evidence type="ECO:0000259" key="3">
    <source>
        <dbReference type="Pfam" id="PF20434"/>
    </source>
</evidence>
<dbReference type="Gene3D" id="3.40.50.1820">
    <property type="entry name" value="alpha/beta hydrolase"/>
    <property type="match status" value="1"/>
</dbReference>
<keyword evidence="2" id="KW-0732">Signal</keyword>
<dbReference type="RefSeq" id="WP_089376525.1">
    <property type="nucleotide sequence ID" value="NZ_FZNX01000001.1"/>
</dbReference>
<dbReference type="InterPro" id="IPR049492">
    <property type="entry name" value="BD-FAE-like_dom"/>
</dbReference>
<name>A0A238V9G2_9FLAO</name>
<keyword evidence="5" id="KW-1185">Reference proteome</keyword>
<dbReference type="EMBL" id="FZNX01000001">
    <property type="protein sequence ID" value="SNR31035.1"/>
    <property type="molecule type" value="Genomic_DNA"/>
</dbReference>
<dbReference type="OrthoDB" id="9794725at2"/>
<reference evidence="5" key="1">
    <citation type="submission" date="2017-06" db="EMBL/GenBank/DDBJ databases">
        <authorList>
            <person name="Varghese N."/>
            <person name="Submissions S."/>
        </authorList>
    </citation>
    <scope>NUCLEOTIDE SEQUENCE [LARGE SCALE GENOMIC DNA]</scope>
    <source>
        <strain evidence="5">DSM 27993</strain>
    </source>
</reference>
<dbReference type="Proteomes" id="UP000198412">
    <property type="component" value="Unassembled WGS sequence"/>
</dbReference>
<evidence type="ECO:0000313" key="5">
    <source>
        <dbReference type="Proteomes" id="UP000198412"/>
    </source>
</evidence>
<dbReference type="SUPFAM" id="SSF53474">
    <property type="entry name" value="alpha/beta-Hydrolases"/>
    <property type="match status" value="1"/>
</dbReference>
<proteinExistence type="predicted"/>